<gene>
    <name evidence="2" type="ORF">SAMN06265219_10161</name>
</gene>
<dbReference type="InterPro" id="IPR029471">
    <property type="entry name" value="HNH_5"/>
</dbReference>
<dbReference type="PANTHER" id="PTHR33877">
    <property type="entry name" value="SLL1193 PROTEIN"/>
    <property type="match status" value="1"/>
</dbReference>
<dbReference type="InterPro" id="IPR052892">
    <property type="entry name" value="NA-targeting_endonuclease"/>
</dbReference>
<dbReference type="RefSeq" id="WP_185957116.1">
    <property type="nucleotide sequence ID" value="NZ_FXTP01000001.1"/>
</dbReference>
<dbReference type="PANTHER" id="PTHR33877:SF2">
    <property type="entry name" value="OS07G0170200 PROTEIN"/>
    <property type="match status" value="1"/>
</dbReference>
<dbReference type="Proteomes" id="UP000317557">
    <property type="component" value="Unassembled WGS sequence"/>
</dbReference>
<dbReference type="InterPro" id="IPR003615">
    <property type="entry name" value="HNH_nuc"/>
</dbReference>
<proteinExistence type="predicted"/>
<organism evidence="2 3">
    <name type="scientific">Gracilimonas mengyeensis</name>
    <dbReference type="NCBI Taxonomy" id="1302730"/>
    <lineage>
        <taxon>Bacteria</taxon>
        <taxon>Pseudomonadati</taxon>
        <taxon>Balneolota</taxon>
        <taxon>Balneolia</taxon>
        <taxon>Balneolales</taxon>
        <taxon>Balneolaceae</taxon>
        <taxon>Gracilimonas</taxon>
    </lineage>
</organism>
<evidence type="ECO:0000313" key="2">
    <source>
        <dbReference type="EMBL" id="SMO32662.1"/>
    </source>
</evidence>
<dbReference type="EMBL" id="FXTP01000001">
    <property type="protein sequence ID" value="SMO32662.1"/>
    <property type="molecule type" value="Genomic_DNA"/>
</dbReference>
<keyword evidence="2" id="KW-0378">Hydrolase</keyword>
<dbReference type="GO" id="GO:0004519">
    <property type="term" value="F:endonuclease activity"/>
    <property type="evidence" value="ECO:0007669"/>
    <property type="project" value="UniProtKB-KW"/>
</dbReference>
<keyword evidence="3" id="KW-1185">Reference proteome</keyword>
<dbReference type="SMART" id="SM00507">
    <property type="entry name" value="HNHc"/>
    <property type="match status" value="1"/>
</dbReference>
<accession>A0A521ACX1</accession>
<keyword evidence="2" id="KW-0255">Endonuclease</keyword>
<dbReference type="FunFam" id="1.10.30.50:FF:000007">
    <property type="entry name" value="HNH endonuclease"/>
    <property type="match status" value="1"/>
</dbReference>
<sequence length="166" mass="19510">MNANVLVLNQDYQPLSICSVQRSIKLIFLNKAELLHDDPKKELRTPTESYQFPSVIRLRSYIRVPYKKIVLSRRNVMRRDDYTCQYCGKKSDLTIDHIMPRSRGGQDTWENLVTACEKCNVHKGNRTPKEARMPLSRKPYRPVPITFFRDSNGGVQEPWKPYLYMT</sequence>
<evidence type="ECO:0000259" key="1">
    <source>
        <dbReference type="SMART" id="SM00507"/>
    </source>
</evidence>
<feature type="domain" description="HNH nuclease" evidence="1">
    <location>
        <begin position="71"/>
        <end position="121"/>
    </location>
</feature>
<dbReference type="CDD" id="cd00085">
    <property type="entry name" value="HNHc"/>
    <property type="match status" value="1"/>
</dbReference>
<name>A0A521ACX1_9BACT</name>
<dbReference type="Pfam" id="PF14279">
    <property type="entry name" value="HNH_5"/>
    <property type="match status" value="1"/>
</dbReference>
<reference evidence="2 3" key="1">
    <citation type="submission" date="2017-05" db="EMBL/GenBank/DDBJ databases">
        <authorList>
            <person name="Varghese N."/>
            <person name="Submissions S."/>
        </authorList>
    </citation>
    <scope>NUCLEOTIDE SEQUENCE [LARGE SCALE GENOMIC DNA]</scope>
    <source>
        <strain evidence="2 3">DSM 21985</strain>
    </source>
</reference>
<protein>
    <submittedName>
        <fullName evidence="2">5-methylcytosine-specific restriction endonuclease McrA</fullName>
    </submittedName>
</protein>
<dbReference type="Gene3D" id="1.10.30.50">
    <property type="match status" value="1"/>
</dbReference>
<evidence type="ECO:0000313" key="3">
    <source>
        <dbReference type="Proteomes" id="UP000317557"/>
    </source>
</evidence>
<keyword evidence="2" id="KW-0540">Nuclease</keyword>
<dbReference type="AlphaFoldDB" id="A0A521ACX1"/>